<sequence>MFDQMNEHDVVSWMTIIIACSKSGQGKAAFSMFARMLYDRLLPNEHTVCSLLNACSVVGELRVGKQLPGRIIRRMTKDDIFVWTSLVDMYAKCGEMTNCREVFNGMKKRNTVTCMSIIEGYAKKGLGETAINLFREMKKNIYANVMITVSILTACGSLTDLRLGEEVHASIIKKSTQINAYLGSALVRFYCKCGKYTTASSVLQQLPSRDVVSWTAIISGCTKLGLEGEALELLNDMIGKELSQTHSHIPRL</sequence>
<proteinExistence type="predicted"/>
<gene>
    <name evidence="1" type="ORF">MLD38_000420</name>
</gene>
<dbReference type="Proteomes" id="UP001057402">
    <property type="component" value="Chromosome 1"/>
</dbReference>
<dbReference type="EMBL" id="CM042880">
    <property type="protein sequence ID" value="KAI4388048.1"/>
    <property type="molecule type" value="Genomic_DNA"/>
</dbReference>
<reference evidence="2" key="1">
    <citation type="journal article" date="2023" name="Front. Plant Sci.">
        <title>Chromosomal-level genome assembly of Melastoma candidum provides insights into trichome evolution.</title>
        <authorList>
            <person name="Zhong Y."/>
            <person name="Wu W."/>
            <person name="Sun C."/>
            <person name="Zou P."/>
            <person name="Liu Y."/>
            <person name="Dai S."/>
            <person name="Zhou R."/>
        </authorList>
    </citation>
    <scope>NUCLEOTIDE SEQUENCE [LARGE SCALE GENOMIC DNA]</scope>
</reference>
<organism evidence="1 2">
    <name type="scientific">Melastoma candidum</name>
    <dbReference type="NCBI Taxonomy" id="119954"/>
    <lineage>
        <taxon>Eukaryota</taxon>
        <taxon>Viridiplantae</taxon>
        <taxon>Streptophyta</taxon>
        <taxon>Embryophyta</taxon>
        <taxon>Tracheophyta</taxon>
        <taxon>Spermatophyta</taxon>
        <taxon>Magnoliopsida</taxon>
        <taxon>eudicotyledons</taxon>
        <taxon>Gunneridae</taxon>
        <taxon>Pentapetalae</taxon>
        <taxon>rosids</taxon>
        <taxon>malvids</taxon>
        <taxon>Myrtales</taxon>
        <taxon>Melastomataceae</taxon>
        <taxon>Melastomatoideae</taxon>
        <taxon>Melastomateae</taxon>
        <taxon>Melastoma</taxon>
    </lineage>
</organism>
<accession>A0ACB9S9T9</accession>
<name>A0ACB9S9T9_9MYRT</name>
<protein>
    <submittedName>
        <fullName evidence="1">Uncharacterized protein</fullName>
    </submittedName>
</protein>
<evidence type="ECO:0000313" key="1">
    <source>
        <dbReference type="EMBL" id="KAI4388048.1"/>
    </source>
</evidence>
<comment type="caution">
    <text evidence="1">The sequence shown here is derived from an EMBL/GenBank/DDBJ whole genome shotgun (WGS) entry which is preliminary data.</text>
</comment>
<evidence type="ECO:0000313" key="2">
    <source>
        <dbReference type="Proteomes" id="UP001057402"/>
    </source>
</evidence>
<keyword evidence="2" id="KW-1185">Reference proteome</keyword>